<accession>A0A401SWL1</accession>
<feature type="compositionally biased region" description="Acidic residues" evidence="1">
    <location>
        <begin position="347"/>
        <end position="374"/>
    </location>
</feature>
<feature type="region of interest" description="Disordered" evidence="1">
    <location>
        <begin position="203"/>
        <end position="266"/>
    </location>
</feature>
<gene>
    <name evidence="3" type="ORF">chiPu_0013222</name>
</gene>
<comment type="caution">
    <text evidence="3">The sequence shown here is derived from an EMBL/GenBank/DDBJ whole genome shotgun (WGS) entry which is preliminary data.</text>
</comment>
<dbReference type="PANTHER" id="PTHR21552:SF2">
    <property type="entry name" value="CREB3 REGULATORY FACTOR"/>
    <property type="match status" value="1"/>
</dbReference>
<feature type="region of interest" description="Disordered" evidence="1">
    <location>
        <begin position="341"/>
        <end position="393"/>
    </location>
</feature>
<evidence type="ECO:0000313" key="4">
    <source>
        <dbReference type="Proteomes" id="UP000287033"/>
    </source>
</evidence>
<keyword evidence="4" id="KW-1185">Reference proteome</keyword>
<feature type="region of interest" description="Disordered" evidence="1">
    <location>
        <begin position="164"/>
        <end position="190"/>
    </location>
</feature>
<dbReference type="OMA" id="CERWDIS"/>
<dbReference type="PROSITE" id="PS00036">
    <property type="entry name" value="BZIP_BASIC"/>
    <property type="match status" value="1"/>
</dbReference>
<dbReference type="AlphaFoldDB" id="A0A401SWL1"/>
<organism evidence="3 4">
    <name type="scientific">Chiloscyllium punctatum</name>
    <name type="common">Brownbanded bambooshark</name>
    <name type="synonym">Hemiscyllium punctatum</name>
    <dbReference type="NCBI Taxonomy" id="137246"/>
    <lineage>
        <taxon>Eukaryota</taxon>
        <taxon>Metazoa</taxon>
        <taxon>Chordata</taxon>
        <taxon>Craniata</taxon>
        <taxon>Vertebrata</taxon>
        <taxon>Chondrichthyes</taxon>
        <taxon>Elasmobranchii</taxon>
        <taxon>Galeomorphii</taxon>
        <taxon>Galeoidea</taxon>
        <taxon>Orectolobiformes</taxon>
        <taxon>Hemiscylliidae</taxon>
        <taxon>Chiloscyllium</taxon>
    </lineage>
</organism>
<dbReference type="CDD" id="cd14809">
    <property type="entry name" value="bZIP_AUREO-like"/>
    <property type="match status" value="1"/>
</dbReference>
<reference evidence="3 4" key="1">
    <citation type="journal article" date="2018" name="Nat. Ecol. Evol.">
        <title>Shark genomes provide insights into elasmobranch evolution and the origin of vertebrates.</title>
        <authorList>
            <person name="Hara Y"/>
            <person name="Yamaguchi K"/>
            <person name="Onimaru K"/>
            <person name="Kadota M"/>
            <person name="Koyanagi M"/>
            <person name="Keeley SD"/>
            <person name="Tatsumi K"/>
            <person name="Tanaka K"/>
            <person name="Motone F"/>
            <person name="Kageyama Y"/>
            <person name="Nozu R"/>
            <person name="Adachi N"/>
            <person name="Nishimura O"/>
            <person name="Nakagawa R"/>
            <person name="Tanegashima C"/>
            <person name="Kiyatake I"/>
            <person name="Matsumoto R"/>
            <person name="Murakumo K"/>
            <person name="Nishida K"/>
            <person name="Terakita A"/>
            <person name="Kuratani S"/>
            <person name="Sato K"/>
            <person name="Hyodo S Kuraku.S."/>
        </authorList>
    </citation>
    <scope>NUCLEOTIDE SEQUENCE [LARGE SCALE GENOMIC DNA]</scope>
</reference>
<dbReference type="PANTHER" id="PTHR21552">
    <property type="entry name" value="ADULT RETINA PROTEIN"/>
    <property type="match status" value="1"/>
</dbReference>
<evidence type="ECO:0000313" key="3">
    <source>
        <dbReference type="EMBL" id="GCC34746.1"/>
    </source>
</evidence>
<dbReference type="GO" id="GO:0000977">
    <property type="term" value="F:RNA polymerase II transcription regulatory region sequence-specific DNA binding"/>
    <property type="evidence" value="ECO:0007669"/>
    <property type="project" value="TreeGrafter"/>
</dbReference>
<feature type="compositionally biased region" description="Polar residues" evidence="1">
    <location>
        <begin position="227"/>
        <end position="250"/>
    </location>
</feature>
<dbReference type="InterPro" id="IPR039165">
    <property type="entry name" value="CREBRF"/>
</dbReference>
<dbReference type="OrthoDB" id="8931646at2759"/>
<dbReference type="EMBL" id="BEZZ01000628">
    <property type="protein sequence ID" value="GCC34746.1"/>
    <property type="molecule type" value="Genomic_DNA"/>
</dbReference>
<dbReference type="STRING" id="137246.A0A401SWL1"/>
<dbReference type="GO" id="GO:0000981">
    <property type="term" value="F:DNA-binding transcription factor activity, RNA polymerase II-specific"/>
    <property type="evidence" value="ECO:0007669"/>
    <property type="project" value="TreeGrafter"/>
</dbReference>
<dbReference type="Proteomes" id="UP000287033">
    <property type="component" value="Unassembled WGS sequence"/>
</dbReference>
<feature type="region of interest" description="Disordered" evidence="1">
    <location>
        <begin position="432"/>
        <end position="460"/>
    </location>
</feature>
<dbReference type="GO" id="GO:0005634">
    <property type="term" value="C:nucleus"/>
    <property type="evidence" value="ECO:0007669"/>
    <property type="project" value="TreeGrafter"/>
</dbReference>
<name>A0A401SWL1_CHIPU</name>
<dbReference type="GO" id="GO:0006986">
    <property type="term" value="P:response to unfolded protein"/>
    <property type="evidence" value="ECO:0007669"/>
    <property type="project" value="InterPro"/>
</dbReference>
<dbReference type="InterPro" id="IPR004827">
    <property type="entry name" value="bZIP"/>
</dbReference>
<feature type="domain" description="BZIP" evidence="2">
    <location>
        <begin position="499"/>
        <end position="513"/>
    </location>
</feature>
<sequence length="602" mass="67015">MPQPNVSGMEPAFGDAFRSCCLYSSSDQTVASPDSSPNSGFLYEQERQLAYTNSSRNDLLSLNLYRSPVKENIELLSDLVDDEPSDSDRCERWDISALEDFTKYTKADLWNDKELDLLGLDEHTSPYQNEAEISRTPTLAELNADDSQLVADSWCLLRPVKEASPFSGKPDSVCRTAGNPKKGNCVDPLIDPDFQAESTAFLQKGEDQQSHLRSSKSCIKNPEIPLNSGNNDLSDQTSNSTASIDSTSNPEEGAIHNKIGSNSWKHQRRLATTELGNMGAEKPDFNKGNGLICTLPTAFPSWSARQASGGQSPEAGIELKSQEHNYSLFSAEGLGLHTSEERLEPENGSDSEQDDSENEDDEEEDDDEDKDDFSDYLSEAGNEHETSADITSEVGGRRLKRRYFWEYSDSHTTPSKQERTLQPSEWDCSTLPSNVYQKENGVGQGRRIAKKSRRTDVDDLTPNPRKLLHIGDELKKLNKVIDDLTPVNELPVNARPRSRKEKNKLASRACRLKKKAQHEANKIKLWGLNTEHDNLLKVIVAIKRQIMQRVESSNRVEEESMTEKLEKLMKDTIGCSVAGQTSEFVNEVLEKVSAGESAAGLS</sequence>
<evidence type="ECO:0000256" key="1">
    <source>
        <dbReference type="SAM" id="MobiDB-lite"/>
    </source>
</evidence>
<proteinExistence type="predicted"/>
<protein>
    <recommendedName>
        <fullName evidence="2">BZIP domain-containing protein</fullName>
    </recommendedName>
</protein>
<evidence type="ECO:0000259" key="2">
    <source>
        <dbReference type="PROSITE" id="PS00036"/>
    </source>
</evidence>